<dbReference type="GO" id="GO:0046933">
    <property type="term" value="F:proton-transporting ATP synthase activity, rotational mechanism"/>
    <property type="evidence" value="ECO:0007669"/>
    <property type="project" value="UniProtKB-UniRule"/>
</dbReference>
<evidence type="ECO:0000256" key="10">
    <source>
        <dbReference type="ARBA" id="ARBA00023310"/>
    </source>
</evidence>
<evidence type="ECO:0000256" key="1">
    <source>
        <dbReference type="ARBA" id="ARBA00004141"/>
    </source>
</evidence>
<dbReference type="Proteomes" id="UP000295399">
    <property type="component" value="Unassembled WGS sequence"/>
</dbReference>
<feature type="transmembrane region" description="Helical" evidence="11">
    <location>
        <begin position="29"/>
        <end position="48"/>
    </location>
</feature>
<name>A0A4R2PEE1_RHOSA</name>
<dbReference type="NCBIfam" id="TIGR01131">
    <property type="entry name" value="ATP_synt_6_or_A"/>
    <property type="match status" value="1"/>
</dbReference>
<evidence type="ECO:0000256" key="2">
    <source>
        <dbReference type="ARBA" id="ARBA00006810"/>
    </source>
</evidence>
<comment type="function">
    <text evidence="11 12">Key component of the proton channel; it plays a direct role in the translocation of protons across the membrane.</text>
</comment>
<proteinExistence type="inferred from homology"/>
<reference evidence="13 14" key="1">
    <citation type="submission" date="2019-03" db="EMBL/GenBank/DDBJ databases">
        <title>Genomic Encyclopedia of Type Strains, Phase IV (KMG-IV): sequencing the most valuable type-strain genomes for metagenomic binning, comparative biology and taxonomic classification.</title>
        <authorList>
            <person name="Goeker M."/>
        </authorList>
    </citation>
    <scope>NUCLEOTIDE SEQUENCE [LARGE SCALE GENOMIC DNA]</scope>
    <source>
        <strain evidence="13 14">DSM 2132</strain>
    </source>
</reference>
<comment type="similarity">
    <text evidence="2 11 12">Belongs to the ATPase A chain family.</text>
</comment>
<evidence type="ECO:0000256" key="5">
    <source>
        <dbReference type="ARBA" id="ARBA00022692"/>
    </source>
</evidence>
<comment type="subcellular location">
    <subcellularLocation>
        <location evidence="11 12">Cell membrane</location>
        <topology evidence="11 12">Multi-pass membrane protein</topology>
    </subcellularLocation>
    <subcellularLocation>
        <location evidence="1">Membrane</location>
        <topology evidence="1">Multi-pass membrane protein</topology>
    </subcellularLocation>
</comment>
<dbReference type="AlphaFoldDB" id="A0A4R2PEE1"/>
<dbReference type="InterPro" id="IPR045083">
    <property type="entry name" value="ATP_synth_F0_asu_bact/mt"/>
</dbReference>
<evidence type="ECO:0000256" key="8">
    <source>
        <dbReference type="ARBA" id="ARBA00023065"/>
    </source>
</evidence>
<dbReference type="HAMAP" id="MF_01393">
    <property type="entry name" value="ATP_synth_a_bact"/>
    <property type="match status" value="1"/>
</dbReference>
<evidence type="ECO:0000256" key="9">
    <source>
        <dbReference type="ARBA" id="ARBA00023136"/>
    </source>
</evidence>
<dbReference type="PROSITE" id="PS00449">
    <property type="entry name" value="ATPASE_A"/>
    <property type="match status" value="1"/>
</dbReference>
<dbReference type="PRINTS" id="PR00123">
    <property type="entry name" value="ATPASEA"/>
</dbReference>
<sequence length="249" mass="26737">MAGPLEQFEIHRIGAPLEVAGLDISFNNAAAYMIAVAGLLTAFVMLGTRRQALVPGRLQSMVEMSYEFVAGMVRDNIGSHGRSFFPFVFSLFMFVLTANVMGLLPYAFTVTSHLAVTFAFAICIFFAVVLIGLVRNGLSFFSLFMPSGTPWILAPLIVAIEVFSFLVRPVTLSVRLFANMTAGHILLKVFAGFIVSLGAGGGVMAALGVLPFAMIVAFQALELLVAVAHAYVFALLTCVYLKDAVDVAH</sequence>
<keyword evidence="6 11" id="KW-0375">Hydrogen ion transport</keyword>
<dbReference type="OrthoDB" id="9809130at2"/>
<dbReference type="EMBL" id="SLXO01000007">
    <property type="protein sequence ID" value="TCP33497.1"/>
    <property type="molecule type" value="Genomic_DNA"/>
</dbReference>
<keyword evidence="10 11" id="KW-0066">ATP synthesis</keyword>
<dbReference type="Pfam" id="PF00119">
    <property type="entry name" value="ATP-synt_A"/>
    <property type="match status" value="1"/>
</dbReference>
<dbReference type="GO" id="GO:0005886">
    <property type="term" value="C:plasma membrane"/>
    <property type="evidence" value="ECO:0007669"/>
    <property type="project" value="UniProtKB-SubCell"/>
</dbReference>
<feature type="transmembrane region" description="Helical" evidence="11">
    <location>
        <begin position="150"/>
        <end position="170"/>
    </location>
</feature>
<organism evidence="13 14">
    <name type="scientific">Rhodothalassium salexigens DSM 2132</name>
    <dbReference type="NCBI Taxonomy" id="1188247"/>
    <lineage>
        <taxon>Bacteria</taxon>
        <taxon>Pseudomonadati</taxon>
        <taxon>Pseudomonadota</taxon>
        <taxon>Alphaproteobacteria</taxon>
        <taxon>Rhodothalassiales</taxon>
        <taxon>Rhodothalassiaceae</taxon>
        <taxon>Rhodothalassium</taxon>
    </lineage>
</organism>
<dbReference type="InParanoid" id="A0A4R2PEE1"/>
<dbReference type="FunFam" id="1.20.120.220:FF:000003">
    <property type="entry name" value="ATP synthase subunit a"/>
    <property type="match status" value="1"/>
</dbReference>
<evidence type="ECO:0000256" key="12">
    <source>
        <dbReference type="RuleBase" id="RU000483"/>
    </source>
</evidence>
<dbReference type="CDD" id="cd00310">
    <property type="entry name" value="ATP-synt_Fo_a_6"/>
    <property type="match status" value="1"/>
</dbReference>
<evidence type="ECO:0000256" key="3">
    <source>
        <dbReference type="ARBA" id="ARBA00022448"/>
    </source>
</evidence>
<evidence type="ECO:0000256" key="7">
    <source>
        <dbReference type="ARBA" id="ARBA00022989"/>
    </source>
</evidence>
<dbReference type="InterPro" id="IPR035908">
    <property type="entry name" value="F0_ATP_A_sf"/>
</dbReference>
<dbReference type="InterPro" id="IPR000568">
    <property type="entry name" value="ATP_synth_F0_asu"/>
</dbReference>
<evidence type="ECO:0000256" key="11">
    <source>
        <dbReference type="HAMAP-Rule" id="MF_01393"/>
    </source>
</evidence>
<evidence type="ECO:0000313" key="13">
    <source>
        <dbReference type="EMBL" id="TCP33497.1"/>
    </source>
</evidence>
<dbReference type="InterPro" id="IPR023011">
    <property type="entry name" value="ATP_synth_F0_asu_AS"/>
</dbReference>
<dbReference type="PANTHER" id="PTHR11410:SF0">
    <property type="entry name" value="ATP SYNTHASE SUBUNIT A"/>
    <property type="match status" value="1"/>
</dbReference>
<dbReference type="PANTHER" id="PTHR11410">
    <property type="entry name" value="ATP SYNTHASE SUBUNIT A"/>
    <property type="match status" value="1"/>
</dbReference>
<gene>
    <name evidence="11" type="primary">atpB</name>
    <name evidence="13" type="ORF">EV659_107107</name>
</gene>
<dbReference type="RefSeq" id="WP_132708775.1">
    <property type="nucleotide sequence ID" value="NZ_JACIGF010000007.1"/>
</dbReference>
<keyword evidence="5 11" id="KW-0812">Transmembrane</keyword>
<keyword evidence="4 11" id="KW-0138">CF(0)</keyword>
<comment type="caution">
    <text evidence="13">The sequence shown here is derived from an EMBL/GenBank/DDBJ whole genome shotgun (WGS) entry which is preliminary data.</text>
</comment>
<dbReference type="Gene3D" id="1.20.120.220">
    <property type="entry name" value="ATP synthase, F0 complex, subunit A"/>
    <property type="match status" value="1"/>
</dbReference>
<keyword evidence="11" id="KW-1003">Cell membrane</keyword>
<evidence type="ECO:0000256" key="4">
    <source>
        <dbReference type="ARBA" id="ARBA00022547"/>
    </source>
</evidence>
<evidence type="ECO:0000256" key="6">
    <source>
        <dbReference type="ARBA" id="ARBA00022781"/>
    </source>
</evidence>
<evidence type="ECO:0000313" key="14">
    <source>
        <dbReference type="Proteomes" id="UP000295399"/>
    </source>
</evidence>
<feature type="transmembrane region" description="Helical" evidence="11">
    <location>
        <begin position="84"/>
        <end position="108"/>
    </location>
</feature>
<dbReference type="SUPFAM" id="SSF81336">
    <property type="entry name" value="F1F0 ATP synthase subunit A"/>
    <property type="match status" value="1"/>
</dbReference>
<accession>A0A4R2PEE1</accession>
<keyword evidence="9 11" id="KW-0472">Membrane</keyword>
<dbReference type="FunCoup" id="A0A4R2PEE1">
    <property type="interactions" value="337"/>
</dbReference>
<feature type="transmembrane region" description="Helical" evidence="11">
    <location>
        <begin position="223"/>
        <end position="242"/>
    </location>
</feature>
<protein>
    <recommendedName>
        <fullName evidence="11 12">ATP synthase subunit a</fullName>
    </recommendedName>
    <alternativeName>
        <fullName evidence="11">ATP synthase F0 sector subunit a</fullName>
    </alternativeName>
    <alternativeName>
        <fullName evidence="11">F-ATPase subunit 6</fullName>
    </alternativeName>
</protein>
<keyword evidence="14" id="KW-1185">Reference proteome</keyword>
<dbReference type="NCBIfam" id="NF004482">
    <property type="entry name" value="PRK05815.2-4"/>
    <property type="match status" value="1"/>
</dbReference>
<dbReference type="GO" id="GO:0045259">
    <property type="term" value="C:proton-transporting ATP synthase complex"/>
    <property type="evidence" value="ECO:0007669"/>
    <property type="project" value="UniProtKB-KW"/>
</dbReference>
<feature type="transmembrane region" description="Helical" evidence="11">
    <location>
        <begin position="190"/>
        <end position="216"/>
    </location>
</feature>
<feature type="transmembrane region" description="Helical" evidence="11">
    <location>
        <begin position="114"/>
        <end position="138"/>
    </location>
</feature>
<keyword evidence="3 11" id="KW-0813">Transport</keyword>
<keyword evidence="7 11" id="KW-1133">Transmembrane helix</keyword>
<keyword evidence="8 11" id="KW-0406">Ion transport</keyword>